<dbReference type="eggNOG" id="COG3577">
    <property type="taxonomic scope" value="Bacteria"/>
</dbReference>
<dbReference type="Pfam" id="PF13650">
    <property type="entry name" value="Asp_protease_2"/>
    <property type="match status" value="2"/>
</dbReference>
<sequence length="306" mass="33397">MIDRRHTLLVGLAMCFPGVVYASDVIHIPLRFTEVGKPLIDVMINREGPYSFLIDTGASSSGVRDELAQTLKLPVIRKLNTNGLGGQVLPLTLYSAHEIVYGTNLRQANVALTGFPNFGVRDGRMGILPAGFLTTLPSQLDYEAKELRLYRGAWHDLHDFTPVKSYLSAENPGESQKIYLTVVIDGVPLKVLLDTGSSDELLLFPRVVKSKGLWDRFAVYRDLKRRGVTGATTATRLVTMPNFAIGDIKLDSLPVMLMDPAGHDGDFNVDGILGTRFLSQYTLAVNGSKGIALKANSHFVAPVVGD</sequence>
<evidence type="ECO:0008006" key="3">
    <source>
        <dbReference type="Google" id="ProtNLM"/>
    </source>
</evidence>
<dbReference type="EMBL" id="AWGB01000031">
    <property type="protein sequence ID" value="ESQ89215.1"/>
    <property type="molecule type" value="Genomic_DNA"/>
</dbReference>
<keyword evidence="2" id="KW-1185">Reference proteome</keyword>
<dbReference type="SUPFAM" id="SSF50630">
    <property type="entry name" value="Acid proteases"/>
    <property type="match status" value="2"/>
</dbReference>
<organism evidence="1 2">
    <name type="scientific">Asticcacaulis benevestitus DSM 16100 = ATCC BAA-896</name>
    <dbReference type="NCBI Taxonomy" id="1121022"/>
    <lineage>
        <taxon>Bacteria</taxon>
        <taxon>Pseudomonadati</taxon>
        <taxon>Pseudomonadota</taxon>
        <taxon>Alphaproteobacteria</taxon>
        <taxon>Caulobacterales</taxon>
        <taxon>Caulobacteraceae</taxon>
        <taxon>Asticcacaulis</taxon>
    </lineage>
</organism>
<dbReference type="AlphaFoldDB" id="V4PUI8"/>
<reference evidence="1 2" key="1">
    <citation type="journal article" date="2014" name="Nature">
        <title>Sequential evolution of bacterial morphology by co-option of a developmental regulator.</title>
        <authorList>
            <person name="Jiang C."/>
            <person name="Brown P.J."/>
            <person name="Ducret A."/>
            <person name="Brun Y.V."/>
        </authorList>
    </citation>
    <scope>NUCLEOTIDE SEQUENCE [LARGE SCALE GENOMIC DNA]</scope>
    <source>
        <strain evidence="1 2">DSM 16100</strain>
    </source>
</reference>
<dbReference type="OrthoDB" id="107347at2"/>
<evidence type="ECO:0000313" key="2">
    <source>
        <dbReference type="Proteomes" id="UP000017837"/>
    </source>
</evidence>
<dbReference type="Proteomes" id="UP000017837">
    <property type="component" value="Unassembled WGS sequence"/>
</dbReference>
<comment type="caution">
    <text evidence="1">The sequence shown here is derived from an EMBL/GenBank/DDBJ whole genome shotgun (WGS) entry which is preliminary data.</text>
</comment>
<dbReference type="Gene3D" id="2.40.70.10">
    <property type="entry name" value="Acid Proteases"/>
    <property type="match status" value="2"/>
</dbReference>
<accession>V4PUI8</accession>
<evidence type="ECO:0000313" key="1">
    <source>
        <dbReference type="EMBL" id="ESQ89215.1"/>
    </source>
</evidence>
<dbReference type="InterPro" id="IPR034122">
    <property type="entry name" value="Retropepsin-like_bacterial"/>
</dbReference>
<dbReference type="CDD" id="cd05483">
    <property type="entry name" value="retropepsin_like_bacteria"/>
    <property type="match status" value="1"/>
</dbReference>
<name>V4PUI8_9CAUL</name>
<gene>
    <name evidence="1" type="ORF">ABENE_14680</name>
</gene>
<proteinExistence type="predicted"/>
<dbReference type="PATRIC" id="fig|1121022.4.peg.2985"/>
<protein>
    <recommendedName>
        <fullName evidence="3">Peptidase A2 domain-containing protein</fullName>
    </recommendedName>
</protein>
<dbReference type="InterPro" id="IPR021109">
    <property type="entry name" value="Peptidase_aspartic_dom_sf"/>
</dbReference>